<accession>A0ABU0TYX9</accession>
<dbReference type="InterPro" id="IPR050921">
    <property type="entry name" value="T4SS_GSP_E_ATPase"/>
</dbReference>
<evidence type="ECO:0000259" key="2">
    <source>
        <dbReference type="Pfam" id="PF00437"/>
    </source>
</evidence>
<evidence type="ECO:0000256" key="1">
    <source>
        <dbReference type="ARBA" id="ARBA00006611"/>
    </source>
</evidence>
<evidence type="ECO:0000313" key="3">
    <source>
        <dbReference type="EMBL" id="MDQ1124872.1"/>
    </source>
</evidence>
<dbReference type="Proteomes" id="UP001226691">
    <property type="component" value="Unassembled WGS sequence"/>
</dbReference>
<keyword evidence="4" id="KW-1185">Reference proteome</keyword>
<dbReference type="SUPFAM" id="SSF52540">
    <property type="entry name" value="P-loop containing nucleoside triphosphate hydrolases"/>
    <property type="match status" value="1"/>
</dbReference>
<sequence length="324" mass="34993">MSSVIPLPQSSLTPSAWGDPALAFLRPFLDDRSVTDLFVNGERGLFVDRGRGIEHVAAWRAGEGEVRRLAVRLIALGGRHLDDASPCVDVRWEGGVRVHAVLAPVAVSGTTISVRVPRWDAPDLAELERAGMLSPRQRDRLDELIERRQNVLISGATGAGKTTLLAALLGRVPAAERLITIEEVAELRPRHPHHVALEARQPNIEGAGAITLSRLVREALRMRPDRLILGECRGEEVRDLLMALNTGHDGGAATVHASGLSDVAARLEALGSLAGMDATTTARQTVSAIGAVVHVERRGGRRRVTQWGRPVLRDGRLSIAAEPW</sequence>
<dbReference type="Pfam" id="PF00437">
    <property type="entry name" value="T2SSE"/>
    <property type="match status" value="1"/>
</dbReference>
<dbReference type="PANTHER" id="PTHR30486">
    <property type="entry name" value="TWITCHING MOTILITY PROTEIN PILT"/>
    <property type="match status" value="1"/>
</dbReference>
<dbReference type="RefSeq" id="WP_307486719.1">
    <property type="nucleotide sequence ID" value="NZ_JAUTBF010000001.1"/>
</dbReference>
<dbReference type="InterPro" id="IPR001482">
    <property type="entry name" value="T2SS/T4SS_dom"/>
</dbReference>
<dbReference type="InterPro" id="IPR027417">
    <property type="entry name" value="P-loop_NTPase"/>
</dbReference>
<gene>
    <name evidence="3" type="ORF">QE412_003445</name>
</gene>
<feature type="domain" description="Bacterial type II secretion system protein E" evidence="2">
    <location>
        <begin position="25"/>
        <end position="275"/>
    </location>
</feature>
<organism evidence="3 4">
    <name type="scientific">Microbacterium trichothecenolyticum</name>
    <name type="common">Aureobacterium trichothecenolyticum</name>
    <dbReference type="NCBI Taxonomy" id="69370"/>
    <lineage>
        <taxon>Bacteria</taxon>
        <taxon>Bacillati</taxon>
        <taxon>Actinomycetota</taxon>
        <taxon>Actinomycetes</taxon>
        <taxon>Micrococcales</taxon>
        <taxon>Microbacteriaceae</taxon>
        <taxon>Microbacterium</taxon>
    </lineage>
</organism>
<dbReference type="EMBL" id="JAUTBF010000001">
    <property type="protein sequence ID" value="MDQ1124872.1"/>
    <property type="molecule type" value="Genomic_DNA"/>
</dbReference>
<name>A0ABU0TYX9_MICTR</name>
<reference evidence="3 4" key="1">
    <citation type="submission" date="2023-07" db="EMBL/GenBank/DDBJ databases">
        <title>Functional and genomic diversity of the sorghum phyllosphere microbiome.</title>
        <authorList>
            <person name="Shade A."/>
        </authorList>
    </citation>
    <scope>NUCLEOTIDE SEQUENCE [LARGE SCALE GENOMIC DNA]</scope>
    <source>
        <strain evidence="3 4">SORGH_AS_1207</strain>
    </source>
</reference>
<comment type="caution">
    <text evidence="3">The sequence shown here is derived from an EMBL/GenBank/DDBJ whole genome shotgun (WGS) entry which is preliminary data.</text>
</comment>
<dbReference type="PANTHER" id="PTHR30486:SF6">
    <property type="entry name" value="TYPE IV PILUS RETRACTATION ATPASE PILT"/>
    <property type="match status" value="1"/>
</dbReference>
<dbReference type="NCBIfam" id="TIGR03819">
    <property type="entry name" value="heli_sec_ATPase"/>
    <property type="match status" value="1"/>
</dbReference>
<dbReference type="Gene3D" id="3.30.450.90">
    <property type="match status" value="1"/>
</dbReference>
<evidence type="ECO:0000313" key="4">
    <source>
        <dbReference type="Proteomes" id="UP001226691"/>
    </source>
</evidence>
<dbReference type="Gene3D" id="3.40.50.300">
    <property type="entry name" value="P-loop containing nucleotide triphosphate hydrolases"/>
    <property type="match status" value="1"/>
</dbReference>
<protein>
    <submittedName>
        <fullName evidence="3">Pilus assembly protein CpaF</fullName>
    </submittedName>
</protein>
<proteinExistence type="inferred from homology"/>
<dbReference type="InterPro" id="IPR022399">
    <property type="entry name" value="TadA-like_ATPase"/>
</dbReference>
<dbReference type="CDD" id="cd01130">
    <property type="entry name" value="VirB11-like_ATPase"/>
    <property type="match status" value="1"/>
</dbReference>
<comment type="similarity">
    <text evidence="1">Belongs to the GSP E family.</text>
</comment>